<proteinExistence type="predicted"/>
<dbReference type="EMBL" id="MHST01000012">
    <property type="protein sequence ID" value="OHA49189.1"/>
    <property type="molecule type" value="Genomic_DNA"/>
</dbReference>
<comment type="caution">
    <text evidence="2">The sequence shown here is derived from an EMBL/GenBank/DDBJ whole genome shotgun (WGS) entry which is preliminary data.</text>
</comment>
<sequence>MAEKPRVHESWEALLQRHEAEVLQKGQEEEAGREAIRTAVRERIAEARETGAPPAVKPPLPVPQDLHHPREQELKVLEAPRQVAFLAQLALDEGVEPAVRLAERIGSPYVMDALHDLLVDRLLDILAERKGISSS</sequence>
<dbReference type="Proteomes" id="UP000178690">
    <property type="component" value="Unassembled WGS sequence"/>
</dbReference>
<dbReference type="STRING" id="1802363.A2682_00780"/>
<dbReference type="AlphaFoldDB" id="A0A1G2PN61"/>
<reference evidence="2 3" key="1">
    <citation type="journal article" date="2016" name="Nat. Commun.">
        <title>Thousands of microbial genomes shed light on interconnected biogeochemical processes in an aquifer system.</title>
        <authorList>
            <person name="Anantharaman K."/>
            <person name="Brown C.T."/>
            <person name="Hug L.A."/>
            <person name="Sharon I."/>
            <person name="Castelle C.J."/>
            <person name="Probst A.J."/>
            <person name="Thomas B.C."/>
            <person name="Singh A."/>
            <person name="Wilkins M.J."/>
            <person name="Karaoz U."/>
            <person name="Brodie E.L."/>
            <person name="Williams K.H."/>
            <person name="Hubbard S.S."/>
            <person name="Banfield J.F."/>
        </authorList>
    </citation>
    <scope>NUCLEOTIDE SEQUENCE [LARGE SCALE GENOMIC DNA]</scope>
    <source>
        <strain evidence="3">RIFCSPHIGHO2_01_FULL_58_15</strain>
    </source>
</reference>
<evidence type="ECO:0000313" key="2">
    <source>
        <dbReference type="EMBL" id="OHA49189.1"/>
    </source>
</evidence>
<evidence type="ECO:0000313" key="3">
    <source>
        <dbReference type="Proteomes" id="UP000178690"/>
    </source>
</evidence>
<feature type="region of interest" description="Disordered" evidence="1">
    <location>
        <begin position="48"/>
        <end position="70"/>
    </location>
</feature>
<protein>
    <submittedName>
        <fullName evidence="2">Uncharacterized protein</fullName>
    </submittedName>
</protein>
<name>A0A1G2PN61_TERXR</name>
<organism evidence="2 3">
    <name type="scientific">Terrybacteria sp. (strain RIFCSPHIGHO2_01_FULL_58_15)</name>
    <dbReference type="NCBI Taxonomy" id="1802363"/>
    <lineage>
        <taxon>Bacteria</taxon>
        <taxon>Candidatus Terryibacteriota</taxon>
    </lineage>
</organism>
<accession>A0A1G2PN61</accession>
<evidence type="ECO:0000256" key="1">
    <source>
        <dbReference type="SAM" id="MobiDB-lite"/>
    </source>
</evidence>
<gene>
    <name evidence="2" type="ORF">A2682_00780</name>
</gene>